<dbReference type="RefSeq" id="WP_053404181.1">
    <property type="nucleotide sequence ID" value="NZ_BQKE01000001.1"/>
</dbReference>
<gene>
    <name evidence="1" type="ORF">PEDI_08680</name>
</gene>
<dbReference type="Proteomes" id="UP001310022">
    <property type="component" value="Unassembled WGS sequence"/>
</dbReference>
<evidence type="ECO:0000313" key="1">
    <source>
        <dbReference type="EMBL" id="GJM60316.1"/>
    </source>
</evidence>
<dbReference type="EMBL" id="BQKE01000001">
    <property type="protein sequence ID" value="GJM60316.1"/>
    <property type="molecule type" value="Genomic_DNA"/>
</dbReference>
<dbReference type="AlphaFoldDB" id="A0AAN4VWH4"/>
<proteinExistence type="predicted"/>
<name>A0AAN4VWH4_9BACT</name>
<keyword evidence="2" id="KW-1185">Reference proteome</keyword>
<organism evidence="1 2">
    <name type="scientific">Persicobacter diffluens</name>
    <dbReference type="NCBI Taxonomy" id="981"/>
    <lineage>
        <taxon>Bacteria</taxon>
        <taxon>Pseudomonadati</taxon>
        <taxon>Bacteroidota</taxon>
        <taxon>Cytophagia</taxon>
        <taxon>Cytophagales</taxon>
        <taxon>Persicobacteraceae</taxon>
        <taxon>Persicobacter</taxon>
    </lineage>
</organism>
<protein>
    <submittedName>
        <fullName evidence="1">Uncharacterized protein</fullName>
    </submittedName>
</protein>
<comment type="caution">
    <text evidence="1">The sequence shown here is derived from an EMBL/GenBank/DDBJ whole genome shotgun (WGS) entry which is preliminary data.</text>
</comment>
<accession>A0AAN4VWH4</accession>
<sequence>MKYTHLKGLSFERQASIIMDEGTCISRVNAADLEISLYRLEADYIEVWSCRKSGKVNRVIETAFELIDPCLKHFLKIHSN</sequence>
<evidence type="ECO:0000313" key="2">
    <source>
        <dbReference type="Proteomes" id="UP001310022"/>
    </source>
</evidence>
<reference evidence="1 2" key="1">
    <citation type="submission" date="2021-12" db="EMBL/GenBank/DDBJ databases">
        <title>Genome sequencing of bacteria with rrn-lacking chromosome and rrn-plasmid.</title>
        <authorList>
            <person name="Anda M."/>
            <person name="Iwasaki W."/>
        </authorList>
    </citation>
    <scope>NUCLEOTIDE SEQUENCE [LARGE SCALE GENOMIC DNA]</scope>
    <source>
        <strain evidence="1 2">NBRC 15940</strain>
    </source>
</reference>